<keyword evidence="2" id="KW-0067">ATP-binding</keyword>
<dbReference type="Gene3D" id="3.40.50.2300">
    <property type="match status" value="1"/>
</dbReference>
<keyword evidence="4" id="KW-0238">DNA-binding</keyword>
<evidence type="ECO:0000256" key="2">
    <source>
        <dbReference type="ARBA" id="ARBA00022840"/>
    </source>
</evidence>
<evidence type="ECO:0000313" key="9">
    <source>
        <dbReference type="EMBL" id="TWT76384.1"/>
    </source>
</evidence>
<evidence type="ECO:0000259" key="7">
    <source>
        <dbReference type="PROSITE" id="PS50045"/>
    </source>
</evidence>
<dbReference type="InterPro" id="IPR002078">
    <property type="entry name" value="Sigma_54_int"/>
</dbReference>
<dbReference type="SUPFAM" id="SSF52540">
    <property type="entry name" value="P-loop containing nucleoside triphosphate hydrolases"/>
    <property type="match status" value="1"/>
</dbReference>
<dbReference type="Gene3D" id="1.10.10.60">
    <property type="entry name" value="Homeodomain-like"/>
    <property type="match status" value="1"/>
</dbReference>
<dbReference type="InterPro" id="IPR025944">
    <property type="entry name" value="Sigma_54_int_dom_CS"/>
</dbReference>
<accession>A0A5C5YNB1</accession>
<dbReference type="PRINTS" id="PR01590">
    <property type="entry name" value="HTHFIS"/>
</dbReference>
<evidence type="ECO:0000256" key="1">
    <source>
        <dbReference type="ARBA" id="ARBA00022741"/>
    </source>
</evidence>
<dbReference type="GO" id="GO:0043565">
    <property type="term" value="F:sequence-specific DNA binding"/>
    <property type="evidence" value="ECO:0007669"/>
    <property type="project" value="InterPro"/>
</dbReference>
<evidence type="ECO:0000256" key="6">
    <source>
        <dbReference type="PROSITE-ProRule" id="PRU00169"/>
    </source>
</evidence>
<dbReference type="InterPro" id="IPR058031">
    <property type="entry name" value="AAA_lid_NorR"/>
</dbReference>
<evidence type="ECO:0000256" key="3">
    <source>
        <dbReference type="ARBA" id="ARBA00023015"/>
    </source>
</evidence>
<dbReference type="CDD" id="cd00156">
    <property type="entry name" value="REC"/>
    <property type="match status" value="1"/>
</dbReference>
<dbReference type="InterPro" id="IPR001789">
    <property type="entry name" value="Sig_transdc_resp-reg_receiver"/>
</dbReference>
<gene>
    <name evidence="9" type="primary">zraR_10</name>
    <name evidence="9" type="ORF">CA13_68780</name>
</gene>
<dbReference type="SUPFAM" id="SSF52172">
    <property type="entry name" value="CheY-like"/>
    <property type="match status" value="1"/>
</dbReference>
<dbReference type="InterPro" id="IPR003593">
    <property type="entry name" value="AAA+_ATPase"/>
</dbReference>
<feature type="domain" description="Sigma-54 factor interaction" evidence="7">
    <location>
        <begin position="154"/>
        <end position="382"/>
    </location>
</feature>
<dbReference type="SUPFAM" id="SSF46689">
    <property type="entry name" value="Homeodomain-like"/>
    <property type="match status" value="1"/>
</dbReference>
<keyword evidence="10" id="KW-1185">Reference proteome</keyword>
<dbReference type="Pfam" id="PF25601">
    <property type="entry name" value="AAA_lid_14"/>
    <property type="match status" value="1"/>
</dbReference>
<dbReference type="Pfam" id="PF02954">
    <property type="entry name" value="HTH_8"/>
    <property type="match status" value="1"/>
</dbReference>
<dbReference type="InterPro" id="IPR011006">
    <property type="entry name" value="CheY-like_superfamily"/>
</dbReference>
<dbReference type="CDD" id="cd00009">
    <property type="entry name" value="AAA"/>
    <property type="match status" value="1"/>
</dbReference>
<keyword evidence="1" id="KW-0547">Nucleotide-binding</keyword>
<protein>
    <submittedName>
        <fullName evidence="9">Transcriptional regulatory protein ZraR</fullName>
    </submittedName>
</protein>
<dbReference type="InterPro" id="IPR027417">
    <property type="entry name" value="P-loop_NTPase"/>
</dbReference>
<dbReference type="Pfam" id="PF00158">
    <property type="entry name" value="Sigma54_activat"/>
    <property type="match status" value="1"/>
</dbReference>
<dbReference type="PROSITE" id="PS00688">
    <property type="entry name" value="SIGMA54_INTERACT_3"/>
    <property type="match status" value="1"/>
</dbReference>
<dbReference type="PROSITE" id="PS50110">
    <property type="entry name" value="RESPONSE_REGULATORY"/>
    <property type="match status" value="1"/>
</dbReference>
<dbReference type="PROSITE" id="PS50045">
    <property type="entry name" value="SIGMA54_INTERACT_4"/>
    <property type="match status" value="1"/>
</dbReference>
<evidence type="ECO:0000313" key="10">
    <source>
        <dbReference type="Proteomes" id="UP000315010"/>
    </source>
</evidence>
<keyword evidence="3" id="KW-0805">Transcription regulation</keyword>
<dbReference type="InterPro" id="IPR025943">
    <property type="entry name" value="Sigma_54_int_dom_ATP-bd_2"/>
</dbReference>
<keyword evidence="5" id="KW-0804">Transcription</keyword>
<dbReference type="Proteomes" id="UP000315010">
    <property type="component" value="Unassembled WGS sequence"/>
</dbReference>
<feature type="modified residue" description="4-aspartylphosphate" evidence="6">
    <location>
        <position position="64"/>
    </location>
</feature>
<dbReference type="Pfam" id="PF00072">
    <property type="entry name" value="Response_reg"/>
    <property type="match status" value="1"/>
</dbReference>
<dbReference type="PANTHER" id="PTHR32071:SF100">
    <property type="entry name" value="RESPONSE REGULATOR PROTEIN PILR"/>
    <property type="match status" value="1"/>
</dbReference>
<evidence type="ECO:0000256" key="4">
    <source>
        <dbReference type="ARBA" id="ARBA00023125"/>
    </source>
</evidence>
<evidence type="ECO:0000259" key="8">
    <source>
        <dbReference type="PROSITE" id="PS50110"/>
    </source>
</evidence>
<name>A0A5C5YNB1_9BACT</name>
<dbReference type="SMART" id="SM00448">
    <property type="entry name" value="REC"/>
    <property type="match status" value="1"/>
</dbReference>
<dbReference type="EMBL" id="SJPJ01000002">
    <property type="protein sequence ID" value="TWT76384.1"/>
    <property type="molecule type" value="Genomic_DNA"/>
</dbReference>
<proteinExistence type="predicted"/>
<dbReference type="Gene3D" id="1.10.8.60">
    <property type="match status" value="1"/>
</dbReference>
<dbReference type="GO" id="GO:0000160">
    <property type="term" value="P:phosphorelay signal transduction system"/>
    <property type="evidence" value="ECO:0007669"/>
    <property type="project" value="InterPro"/>
</dbReference>
<dbReference type="PROSITE" id="PS00676">
    <property type="entry name" value="SIGMA54_INTERACT_2"/>
    <property type="match status" value="1"/>
</dbReference>
<dbReference type="GO" id="GO:0005524">
    <property type="term" value="F:ATP binding"/>
    <property type="evidence" value="ECO:0007669"/>
    <property type="project" value="UniProtKB-KW"/>
</dbReference>
<keyword evidence="6" id="KW-0597">Phosphoprotein</keyword>
<dbReference type="AlphaFoldDB" id="A0A5C5YNB1"/>
<dbReference type="InterPro" id="IPR002197">
    <property type="entry name" value="HTH_Fis"/>
</dbReference>
<dbReference type="SMART" id="SM00382">
    <property type="entry name" value="AAA"/>
    <property type="match status" value="1"/>
</dbReference>
<feature type="domain" description="Response regulatory" evidence="8">
    <location>
        <begin position="15"/>
        <end position="129"/>
    </location>
</feature>
<dbReference type="InterPro" id="IPR009057">
    <property type="entry name" value="Homeodomain-like_sf"/>
</dbReference>
<comment type="caution">
    <text evidence="9">The sequence shown here is derived from an EMBL/GenBank/DDBJ whole genome shotgun (WGS) entry which is preliminary data.</text>
</comment>
<dbReference type="GO" id="GO:0006355">
    <property type="term" value="P:regulation of DNA-templated transcription"/>
    <property type="evidence" value="ECO:0007669"/>
    <property type="project" value="InterPro"/>
</dbReference>
<sequence length="462" mass="51205">MSQPKQQPKKRPAMHILFADDEKNLQELMRSELPRMGYSVTVCPDGLTAVAALEKEPFDCLLVDLNMPGLGGIEVIAKARELRPEIEVVIMTGKPTTETAIAAVHYQVYDYLTKPCRLADMAGLLGRVAERRQTKRQLTALQHRLLRAEGDSKMVGNAKAMHSVRTLIAKVAPTESTVLVRGETGCGKELVARAVHDSSLRADQPLVAINCGALPENLIESELFGHCKGAFTGADAARVGLFEVADGGTIFLDEIGELPLSMQAKLLRVLETGDIRRLGDNQTVHVNVRVICATHRDLEKMVEEGTFREDLMFRINAFEIEVPPLRDRVEDIIPLATHLLRRHRTDGKDDQLFSPEAIAELKAHQWPGNVRELANVIEHAAILCDSFPIDTGNLPRHFGKRQLRKELRDSEPMSLRQLEMVAIERALERHDGNKAAAAEELGVSLKTLYNKIAAAEEKKQAG</sequence>
<dbReference type="FunFam" id="3.40.50.300:FF:000006">
    <property type="entry name" value="DNA-binding transcriptional regulator NtrC"/>
    <property type="match status" value="1"/>
</dbReference>
<reference evidence="9 10" key="1">
    <citation type="submission" date="2019-02" db="EMBL/GenBank/DDBJ databases">
        <title>Deep-cultivation of Planctomycetes and their phenomic and genomic characterization uncovers novel biology.</title>
        <authorList>
            <person name="Wiegand S."/>
            <person name="Jogler M."/>
            <person name="Boedeker C."/>
            <person name="Pinto D."/>
            <person name="Vollmers J."/>
            <person name="Rivas-Marin E."/>
            <person name="Kohn T."/>
            <person name="Peeters S.H."/>
            <person name="Heuer A."/>
            <person name="Rast P."/>
            <person name="Oberbeckmann S."/>
            <person name="Bunk B."/>
            <person name="Jeske O."/>
            <person name="Meyerdierks A."/>
            <person name="Storesund J.E."/>
            <person name="Kallscheuer N."/>
            <person name="Luecker S."/>
            <person name="Lage O.M."/>
            <person name="Pohl T."/>
            <person name="Merkel B.J."/>
            <person name="Hornburger P."/>
            <person name="Mueller R.-W."/>
            <person name="Bruemmer F."/>
            <person name="Labrenz M."/>
            <person name="Spormann A.M."/>
            <person name="Op Den Camp H."/>
            <person name="Overmann J."/>
            <person name="Amann R."/>
            <person name="Jetten M.S.M."/>
            <person name="Mascher T."/>
            <person name="Medema M.H."/>
            <person name="Devos D.P."/>
            <person name="Kaster A.-K."/>
            <person name="Ovreas L."/>
            <person name="Rohde M."/>
            <person name="Galperin M.Y."/>
            <person name="Jogler C."/>
        </authorList>
    </citation>
    <scope>NUCLEOTIDE SEQUENCE [LARGE SCALE GENOMIC DNA]</scope>
    <source>
        <strain evidence="9 10">CA13</strain>
    </source>
</reference>
<organism evidence="9 10">
    <name type="scientific">Novipirellula herctigrandis</name>
    <dbReference type="NCBI Taxonomy" id="2527986"/>
    <lineage>
        <taxon>Bacteria</taxon>
        <taxon>Pseudomonadati</taxon>
        <taxon>Planctomycetota</taxon>
        <taxon>Planctomycetia</taxon>
        <taxon>Pirellulales</taxon>
        <taxon>Pirellulaceae</taxon>
        <taxon>Novipirellula</taxon>
    </lineage>
</organism>
<dbReference type="PANTHER" id="PTHR32071">
    <property type="entry name" value="TRANSCRIPTIONAL REGULATORY PROTEIN"/>
    <property type="match status" value="1"/>
</dbReference>
<evidence type="ECO:0000256" key="5">
    <source>
        <dbReference type="ARBA" id="ARBA00023163"/>
    </source>
</evidence>
<dbReference type="Gene3D" id="3.40.50.300">
    <property type="entry name" value="P-loop containing nucleotide triphosphate hydrolases"/>
    <property type="match status" value="1"/>
</dbReference>